<proteinExistence type="predicted"/>
<evidence type="ECO:0000313" key="2">
    <source>
        <dbReference type="EMBL" id="MFD1049783.1"/>
    </source>
</evidence>
<feature type="transmembrane region" description="Helical" evidence="1">
    <location>
        <begin position="92"/>
        <end position="108"/>
    </location>
</feature>
<reference evidence="3" key="1">
    <citation type="journal article" date="2019" name="Int. J. Syst. Evol. Microbiol.">
        <title>The Global Catalogue of Microorganisms (GCM) 10K type strain sequencing project: providing services to taxonomists for standard genome sequencing and annotation.</title>
        <authorList>
            <consortium name="The Broad Institute Genomics Platform"/>
            <consortium name="The Broad Institute Genome Sequencing Center for Infectious Disease"/>
            <person name="Wu L."/>
            <person name="Ma J."/>
        </authorList>
    </citation>
    <scope>NUCLEOTIDE SEQUENCE [LARGE SCALE GENOMIC DNA]</scope>
    <source>
        <strain evidence="3">JCM 31486</strain>
    </source>
</reference>
<dbReference type="EMBL" id="JBHTIS010002398">
    <property type="protein sequence ID" value="MFD1049783.1"/>
    <property type="molecule type" value="Genomic_DNA"/>
</dbReference>
<evidence type="ECO:0000256" key="1">
    <source>
        <dbReference type="SAM" id="Phobius"/>
    </source>
</evidence>
<keyword evidence="1" id="KW-0812">Transmembrane</keyword>
<protein>
    <submittedName>
        <fullName evidence="2">Uncharacterized protein</fullName>
    </submittedName>
</protein>
<keyword evidence="1" id="KW-1133">Transmembrane helix</keyword>
<gene>
    <name evidence="2" type="ORF">ACFQ1S_31750</name>
</gene>
<keyword evidence="3" id="KW-1185">Reference proteome</keyword>
<accession>A0ABW3MI22</accession>
<evidence type="ECO:0000313" key="3">
    <source>
        <dbReference type="Proteomes" id="UP001597045"/>
    </source>
</evidence>
<sequence length="127" mass="13811">MLNHASTRHDPAGTITCIRNVVALSYTSFAAAQGDQALQVHVAQCCARLQLQDCVPLHPSAFERSQSAVRGRVLPADHMPVPTNQREAQFEFWWWLIAAVFGAVYAGAPDQLPDRATLDRWAAAAGG</sequence>
<keyword evidence="1" id="KW-0472">Membrane</keyword>
<dbReference type="Proteomes" id="UP001597045">
    <property type="component" value="Unassembled WGS sequence"/>
</dbReference>
<comment type="caution">
    <text evidence="2">The sequence shown here is derived from an EMBL/GenBank/DDBJ whole genome shotgun (WGS) entry which is preliminary data.</text>
</comment>
<name>A0ABW3MI22_9PSEU</name>
<organism evidence="2 3">
    <name type="scientific">Kibdelosporangium lantanae</name>
    <dbReference type="NCBI Taxonomy" id="1497396"/>
    <lineage>
        <taxon>Bacteria</taxon>
        <taxon>Bacillati</taxon>
        <taxon>Actinomycetota</taxon>
        <taxon>Actinomycetes</taxon>
        <taxon>Pseudonocardiales</taxon>
        <taxon>Pseudonocardiaceae</taxon>
        <taxon>Kibdelosporangium</taxon>
    </lineage>
</organism>
<feature type="non-terminal residue" evidence="2">
    <location>
        <position position="127"/>
    </location>
</feature>